<dbReference type="InterPro" id="IPR001810">
    <property type="entry name" value="F-box_dom"/>
</dbReference>
<dbReference type="PANTHER" id="PTHR31672">
    <property type="entry name" value="BNACNNG10540D PROTEIN"/>
    <property type="match status" value="1"/>
</dbReference>
<dbReference type="Pfam" id="PF08268">
    <property type="entry name" value="FBA_3"/>
    <property type="match status" value="1"/>
</dbReference>
<dbReference type="SMART" id="SM00256">
    <property type="entry name" value="FBOX"/>
    <property type="match status" value="1"/>
</dbReference>
<dbReference type="InterPro" id="IPR050796">
    <property type="entry name" value="SCF_F-box_component"/>
</dbReference>
<dbReference type="PANTHER" id="PTHR31672:SF11">
    <property type="entry name" value="F-BOX PROTEIN CPR1-LIKE ISOFORM X2"/>
    <property type="match status" value="1"/>
</dbReference>
<keyword evidence="4" id="KW-1185">Reference proteome</keyword>
<feature type="region of interest" description="Disordered" evidence="1">
    <location>
        <begin position="1"/>
        <end position="22"/>
    </location>
</feature>
<proteinExistence type="predicted"/>
<dbReference type="PROSITE" id="PS50181">
    <property type="entry name" value="FBOX"/>
    <property type="match status" value="1"/>
</dbReference>
<dbReference type="Proteomes" id="UP001632038">
    <property type="component" value="Unassembled WGS sequence"/>
</dbReference>
<dbReference type="InterPro" id="IPR013187">
    <property type="entry name" value="F-box-assoc_dom_typ3"/>
</dbReference>
<dbReference type="Gene3D" id="1.20.1280.50">
    <property type="match status" value="1"/>
</dbReference>
<feature type="domain" description="F-box" evidence="2">
    <location>
        <begin position="214"/>
        <end position="262"/>
    </location>
</feature>
<accession>A0ABD3BKD5</accession>
<evidence type="ECO:0000313" key="4">
    <source>
        <dbReference type="Proteomes" id="UP001632038"/>
    </source>
</evidence>
<evidence type="ECO:0000313" key="3">
    <source>
        <dbReference type="EMBL" id="KAL3617737.1"/>
    </source>
</evidence>
<dbReference type="InterPro" id="IPR036047">
    <property type="entry name" value="F-box-like_dom_sf"/>
</dbReference>
<name>A0ABD3BKD5_9LAMI</name>
<gene>
    <name evidence="3" type="ORF">CASFOL_038058</name>
</gene>
<dbReference type="SUPFAM" id="SSF81383">
    <property type="entry name" value="F-box domain"/>
    <property type="match status" value="1"/>
</dbReference>
<sequence length="587" mass="66924">MSSSYPHSPAQASTYPPPPQPPRRTLAVAAFKFENRSHDVVAEGLIRRLKLSGCAVISKGVLVVEGENSAIIRFFKFVRQIVHKKPDFGVKFIWRGKFTRGRNNASEKSDARMGILLVFGTNGGPIADKIPGYFIEDFEHSEVSSEVLTIREHDFPYENDIEMDRSPGDGPRICSKKLQNRGDISWIEKRFNDDDITSFTDQKSFTADEQQLKMTSIESLPDDLISEILVRVPAQENYDSMRLVCRKWYNIINTRDFAHSNLQLSTSGLLDVNMYSRRQILMTMQKGRLEPSKLSFGFGGTVLSSCNGLVLGYDRNSSSKGPYIIANPVTKQQLALPKLLSETPTNGYILTKYNDVALVYAPSSRTYKVVCVSLDRDLECAIMTAGVDMDWGRRVISTQHLSRKAKKLLKRCPLTTRGFVHWTNIYAPEYVLTMNAESETITQIPGPCLRYDDESLWYRYLPMGSCLSLLIGRGEISWEWELWKMKPETGEWTKMPSIVLEPQKVLKHLTFKFKRRCSSSPLLKPIGWSNSYSGEVLFFGVCSESRKLNTSIYVAYNIRTREFDSLFLKDSMFTLFLEYKSSLVWLD</sequence>
<organism evidence="3 4">
    <name type="scientific">Castilleja foliolosa</name>
    <dbReference type="NCBI Taxonomy" id="1961234"/>
    <lineage>
        <taxon>Eukaryota</taxon>
        <taxon>Viridiplantae</taxon>
        <taxon>Streptophyta</taxon>
        <taxon>Embryophyta</taxon>
        <taxon>Tracheophyta</taxon>
        <taxon>Spermatophyta</taxon>
        <taxon>Magnoliopsida</taxon>
        <taxon>eudicotyledons</taxon>
        <taxon>Gunneridae</taxon>
        <taxon>Pentapetalae</taxon>
        <taxon>asterids</taxon>
        <taxon>lamiids</taxon>
        <taxon>Lamiales</taxon>
        <taxon>Orobanchaceae</taxon>
        <taxon>Pedicularideae</taxon>
        <taxon>Castillejinae</taxon>
        <taxon>Castilleja</taxon>
    </lineage>
</organism>
<protein>
    <recommendedName>
        <fullName evidence="2">F-box domain-containing protein</fullName>
    </recommendedName>
</protein>
<evidence type="ECO:0000259" key="2">
    <source>
        <dbReference type="PROSITE" id="PS50181"/>
    </source>
</evidence>
<dbReference type="EMBL" id="JAVIJP010000081">
    <property type="protein sequence ID" value="KAL3617737.1"/>
    <property type="molecule type" value="Genomic_DNA"/>
</dbReference>
<dbReference type="AlphaFoldDB" id="A0ABD3BKD5"/>
<dbReference type="Pfam" id="PF00646">
    <property type="entry name" value="F-box"/>
    <property type="match status" value="1"/>
</dbReference>
<evidence type="ECO:0000256" key="1">
    <source>
        <dbReference type="SAM" id="MobiDB-lite"/>
    </source>
</evidence>
<reference evidence="4" key="1">
    <citation type="journal article" date="2024" name="IScience">
        <title>Strigolactones Initiate the Formation of Haustorium-like Structures in Castilleja.</title>
        <authorList>
            <person name="Buerger M."/>
            <person name="Peterson D."/>
            <person name="Chory J."/>
        </authorList>
    </citation>
    <scope>NUCLEOTIDE SEQUENCE [LARGE SCALE GENOMIC DNA]</scope>
</reference>
<comment type="caution">
    <text evidence="3">The sequence shown here is derived from an EMBL/GenBank/DDBJ whole genome shotgun (WGS) entry which is preliminary data.</text>
</comment>